<evidence type="ECO:0000256" key="1">
    <source>
        <dbReference type="ARBA" id="ARBA00001974"/>
    </source>
</evidence>
<keyword evidence="3" id="KW-0274">FAD</keyword>
<dbReference type="SUPFAM" id="SSF51905">
    <property type="entry name" value="FAD/NAD(P)-binding domain"/>
    <property type="match status" value="1"/>
</dbReference>
<gene>
    <name evidence="6" type="primary">solA</name>
    <name evidence="6" type="ORF">ACFPIK_06860</name>
</gene>
<keyword evidence="4 6" id="KW-0560">Oxidoreductase</keyword>
<dbReference type="NCBIfam" id="NF008425">
    <property type="entry name" value="PRK11259.1"/>
    <property type="match status" value="1"/>
</dbReference>
<dbReference type="RefSeq" id="WP_377913577.1">
    <property type="nucleotide sequence ID" value="NZ_JBHSKS010000004.1"/>
</dbReference>
<dbReference type="SUPFAM" id="SSF54373">
    <property type="entry name" value="FAD-linked reductases, C-terminal domain"/>
    <property type="match status" value="1"/>
</dbReference>
<dbReference type="InterPro" id="IPR045170">
    <property type="entry name" value="MTOX"/>
</dbReference>
<evidence type="ECO:0000256" key="2">
    <source>
        <dbReference type="ARBA" id="ARBA00022630"/>
    </source>
</evidence>
<keyword evidence="2" id="KW-0285">Flavoprotein</keyword>
<evidence type="ECO:0000259" key="5">
    <source>
        <dbReference type="Pfam" id="PF01266"/>
    </source>
</evidence>
<organism evidence="6 7">
    <name type="scientific">Algoriphagus aquatilis</name>
    <dbReference type="NCBI Taxonomy" id="490186"/>
    <lineage>
        <taxon>Bacteria</taxon>
        <taxon>Pseudomonadati</taxon>
        <taxon>Bacteroidota</taxon>
        <taxon>Cytophagia</taxon>
        <taxon>Cytophagales</taxon>
        <taxon>Cyclobacteriaceae</taxon>
        <taxon>Algoriphagus</taxon>
    </lineage>
</organism>
<reference evidence="7" key="1">
    <citation type="journal article" date="2019" name="Int. J. Syst. Evol. Microbiol.">
        <title>The Global Catalogue of Microorganisms (GCM) 10K type strain sequencing project: providing services to taxonomists for standard genome sequencing and annotation.</title>
        <authorList>
            <consortium name="The Broad Institute Genomics Platform"/>
            <consortium name="The Broad Institute Genome Sequencing Center for Infectious Disease"/>
            <person name="Wu L."/>
            <person name="Ma J."/>
        </authorList>
    </citation>
    <scope>NUCLEOTIDE SEQUENCE [LARGE SCALE GENOMIC DNA]</scope>
    <source>
        <strain evidence="7">CGMCC 1.7030</strain>
    </source>
</reference>
<evidence type="ECO:0000313" key="7">
    <source>
        <dbReference type="Proteomes" id="UP001596163"/>
    </source>
</evidence>
<comment type="cofactor">
    <cofactor evidence="1">
        <name>FAD</name>
        <dbReference type="ChEBI" id="CHEBI:57692"/>
    </cofactor>
</comment>
<keyword evidence="7" id="KW-1185">Reference proteome</keyword>
<evidence type="ECO:0000256" key="4">
    <source>
        <dbReference type="ARBA" id="ARBA00023002"/>
    </source>
</evidence>
<evidence type="ECO:0000256" key="3">
    <source>
        <dbReference type="ARBA" id="ARBA00022827"/>
    </source>
</evidence>
<name>A0ABW0BUE6_9BACT</name>
<dbReference type="EMBL" id="JBHSKS010000004">
    <property type="protein sequence ID" value="MFC5191483.1"/>
    <property type="molecule type" value="Genomic_DNA"/>
</dbReference>
<dbReference type="InterPro" id="IPR036188">
    <property type="entry name" value="FAD/NAD-bd_sf"/>
</dbReference>
<dbReference type="Gene3D" id="3.50.50.60">
    <property type="entry name" value="FAD/NAD(P)-binding domain"/>
    <property type="match status" value="1"/>
</dbReference>
<dbReference type="InterPro" id="IPR006076">
    <property type="entry name" value="FAD-dep_OxRdtase"/>
</dbReference>
<dbReference type="Gene3D" id="3.30.9.10">
    <property type="entry name" value="D-Amino Acid Oxidase, subunit A, domain 2"/>
    <property type="match status" value="1"/>
</dbReference>
<dbReference type="Proteomes" id="UP001596163">
    <property type="component" value="Unassembled WGS sequence"/>
</dbReference>
<protein>
    <submittedName>
        <fullName evidence="6">N-methyl-L-tryptophan oxidase</fullName>
        <ecNumber evidence="6">1.5.3.2</ecNumber>
    </submittedName>
</protein>
<dbReference type="PANTHER" id="PTHR10961:SF7">
    <property type="entry name" value="FAD DEPENDENT OXIDOREDUCTASE DOMAIN-CONTAINING PROTEIN"/>
    <property type="match status" value="1"/>
</dbReference>
<sequence>MENQSYDVAVIGLGAVGSATLYQLSKTGAKVIGLDRFAPPHTLGSSHGETRITRLAVGEGEEYVALVKRSHEIWAELESITGEIIRTRTGGLLIDSGENPWAKHGSEGFWERTVRFATNQQIEHRIPDLEEIATSFPAFQIPTSGKIYQEKEAGFLKPELAIEIQLDLARKNGAEQRNDSPVQAIREKNDGYEIILQNETLWVKKVVLTAGGWIKDFVSSEEKKKFKICRQVLHWLEIEPGFTDWKAYPVWMWGFGGAPEDFIYGFPSLDGVSVKMASESFLDIGHPDLIDREVSEEEQQEFWKTKVQGKIKGLKNNFLKSTVCFYTVTEDAKFVIEPSNGREDFLWVSACSGHGFKHSAALGEVLANRILKSSILIAQ</sequence>
<accession>A0ABW0BUE6</accession>
<proteinExistence type="predicted"/>
<dbReference type="Pfam" id="PF01266">
    <property type="entry name" value="DAO"/>
    <property type="match status" value="1"/>
</dbReference>
<dbReference type="GO" id="GO:0050131">
    <property type="term" value="F:N-methyl-L-amino-acid oxidase activity"/>
    <property type="evidence" value="ECO:0007669"/>
    <property type="project" value="UniProtKB-EC"/>
</dbReference>
<comment type="caution">
    <text evidence="6">The sequence shown here is derived from an EMBL/GenBank/DDBJ whole genome shotgun (WGS) entry which is preliminary data.</text>
</comment>
<dbReference type="PANTHER" id="PTHR10961">
    <property type="entry name" value="PEROXISOMAL SARCOSINE OXIDASE"/>
    <property type="match status" value="1"/>
</dbReference>
<feature type="domain" description="FAD dependent oxidoreductase" evidence="5">
    <location>
        <begin position="7"/>
        <end position="369"/>
    </location>
</feature>
<evidence type="ECO:0000313" key="6">
    <source>
        <dbReference type="EMBL" id="MFC5191483.1"/>
    </source>
</evidence>
<dbReference type="EC" id="1.5.3.2" evidence="6"/>